<dbReference type="AlphaFoldDB" id="A0A4Z2I670"/>
<feature type="region of interest" description="Disordered" evidence="1">
    <location>
        <begin position="1"/>
        <end position="75"/>
    </location>
</feature>
<proteinExistence type="predicted"/>
<evidence type="ECO:0000313" key="3">
    <source>
        <dbReference type="Proteomes" id="UP000314294"/>
    </source>
</evidence>
<keyword evidence="3" id="KW-1185">Reference proteome</keyword>
<organism evidence="2 3">
    <name type="scientific">Liparis tanakae</name>
    <name type="common">Tanaka's snailfish</name>
    <dbReference type="NCBI Taxonomy" id="230148"/>
    <lineage>
        <taxon>Eukaryota</taxon>
        <taxon>Metazoa</taxon>
        <taxon>Chordata</taxon>
        <taxon>Craniata</taxon>
        <taxon>Vertebrata</taxon>
        <taxon>Euteleostomi</taxon>
        <taxon>Actinopterygii</taxon>
        <taxon>Neopterygii</taxon>
        <taxon>Teleostei</taxon>
        <taxon>Neoteleostei</taxon>
        <taxon>Acanthomorphata</taxon>
        <taxon>Eupercaria</taxon>
        <taxon>Perciformes</taxon>
        <taxon>Cottioidei</taxon>
        <taxon>Cottales</taxon>
        <taxon>Liparidae</taxon>
        <taxon>Liparis</taxon>
    </lineage>
</organism>
<protein>
    <submittedName>
        <fullName evidence="2">Uncharacterized protein</fullName>
    </submittedName>
</protein>
<evidence type="ECO:0000256" key="1">
    <source>
        <dbReference type="SAM" id="MobiDB-lite"/>
    </source>
</evidence>
<name>A0A4Z2I670_9TELE</name>
<reference evidence="2 3" key="1">
    <citation type="submission" date="2019-03" db="EMBL/GenBank/DDBJ databases">
        <title>First draft genome of Liparis tanakae, snailfish: a comprehensive survey of snailfish specific genes.</title>
        <authorList>
            <person name="Kim W."/>
            <person name="Song I."/>
            <person name="Jeong J.-H."/>
            <person name="Kim D."/>
            <person name="Kim S."/>
            <person name="Ryu S."/>
            <person name="Song J.Y."/>
            <person name="Lee S.K."/>
        </authorList>
    </citation>
    <scope>NUCLEOTIDE SEQUENCE [LARGE SCALE GENOMIC DNA]</scope>
    <source>
        <tissue evidence="2">Muscle</tissue>
    </source>
</reference>
<feature type="compositionally biased region" description="Polar residues" evidence="1">
    <location>
        <begin position="65"/>
        <end position="75"/>
    </location>
</feature>
<comment type="caution">
    <text evidence="2">The sequence shown here is derived from an EMBL/GenBank/DDBJ whole genome shotgun (WGS) entry which is preliminary data.</text>
</comment>
<accession>A0A4Z2I670</accession>
<sequence length="75" mass="8101">MSGLDAALDGTNVLRRERSPQRVPPPDGESELHTNRGESVRVRPGPKTGTETGTETGRETPSVPVETSTVDRIYV</sequence>
<feature type="compositionally biased region" description="Basic and acidic residues" evidence="1">
    <location>
        <begin position="30"/>
        <end position="41"/>
    </location>
</feature>
<gene>
    <name evidence="2" type="ORF">EYF80_016144</name>
</gene>
<dbReference type="EMBL" id="SRLO01000123">
    <property type="protein sequence ID" value="TNN73549.1"/>
    <property type="molecule type" value="Genomic_DNA"/>
</dbReference>
<evidence type="ECO:0000313" key="2">
    <source>
        <dbReference type="EMBL" id="TNN73549.1"/>
    </source>
</evidence>
<dbReference type="Proteomes" id="UP000314294">
    <property type="component" value="Unassembled WGS sequence"/>
</dbReference>